<evidence type="ECO:0000256" key="3">
    <source>
        <dbReference type="ARBA" id="ARBA00022473"/>
    </source>
</evidence>
<dbReference type="GO" id="GO:0000977">
    <property type="term" value="F:RNA polymerase II transcription regulatory region sequence-specific DNA binding"/>
    <property type="evidence" value="ECO:0007669"/>
    <property type="project" value="TreeGrafter"/>
</dbReference>
<dbReference type="PROSITE" id="PS50071">
    <property type="entry name" value="HOMEOBOX_2"/>
    <property type="match status" value="1"/>
</dbReference>
<dbReference type="Proteomes" id="UP000261540">
    <property type="component" value="Unplaced"/>
</dbReference>
<comment type="similarity">
    <text evidence="2">Belongs to the paired homeobox family.</text>
</comment>
<evidence type="ECO:0000313" key="10">
    <source>
        <dbReference type="Ensembl" id="ENSPKIP00000011580.1"/>
    </source>
</evidence>
<dbReference type="FunFam" id="1.10.10.60:FF:000312">
    <property type="entry name" value="Mix-type homeobox gene 1"/>
    <property type="match status" value="1"/>
</dbReference>
<proteinExistence type="inferred from homology"/>
<dbReference type="PANTHER" id="PTHR46123:SF4">
    <property type="entry name" value="MIX-TYPE HOMEOBOX GENE 1-RELATED"/>
    <property type="match status" value="1"/>
</dbReference>
<dbReference type="CDD" id="cd00086">
    <property type="entry name" value="homeodomain"/>
    <property type="match status" value="1"/>
</dbReference>
<reference evidence="10" key="1">
    <citation type="submission" date="2025-08" db="UniProtKB">
        <authorList>
            <consortium name="Ensembl"/>
        </authorList>
    </citation>
    <scope>IDENTIFICATION</scope>
</reference>
<dbReference type="SMART" id="SM00389">
    <property type="entry name" value="HOX"/>
    <property type="match status" value="1"/>
</dbReference>
<evidence type="ECO:0000256" key="2">
    <source>
        <dbReference type="ARBA" id="ARBA00005733"/>
    </source>
</evidence>
<dbReference type="InterPro" id="IPR001356">
    <property type="entry name" value="HD"/>
</dbReference>
<dbReference type="Pfam" id="PF00046">
    <property type="entry name" value="Homeodomain"/>
    <property type="match status" value="1"/>
</dbReference>
<feature type="DNA-binding region" description="Homeobox" evidence="7">
    <location>
        <begin position="19"/>
        <end position="78"/>
    </location>
</feature>
<dbReference type="AlphaFoldDB" id="A0A3B3R105"/>
<keyword evidence="6 7" id="KW-0539">Nucleus</keyword>
<keyword evidence="3" id="KW-0217">Developmental protein</keyword>
<evidence type="ECO:0000256" key="8">
    <source>
        <dbReference type="RuleBase" id="RU000682"/>
    </source>
</evidence>
<dbReference type="GO" id="GO:0005634">
    <property type="term" value="C:nucleus"/>
    <property type="evidence" value="ECO:0007669"/>
    <property type="project" value="UniProtKB-SubCell"/>
</dbReference>
<dbReference type="InterPro" id="IPR051306">
    <property type="entry name" value="Homeobox_regulator"/>
</dbReference>
<protein>
    <recommendedName>
        <fullName evidence="9">Homeobox domain-containing protein</fullName>
    </recommendedName>
</protein>
<feature type="domain" description="Homeobox" evidence="9">
    <location>
        <begin position="17"/>
        <end position="77"/>
    </location>
</feature>
<evidence type="ECO:0000256" key="7">
    <source>
        <dbReference type="PROSITE-ProRule" id="PRU00108"/>
    </source>
</evidence>
<dbReference type="GO" id="GO:0000981">
    <property type="term" value="F:DNA-binding transcription factor activity, RNA polymerase II-specific"/>
    <property type="evidence" value="ECO:0007669"/>
    <property type="project" value="TreeGrafter"/>
</dbReference>
<sequence>EKDQDTCCLSQIQSSRAASRRKRTSFSQEHVELLRATFETNPYPGISLRESLSQATGLPESRIQVWFQNRRARTLKYKENVQSASLTVQDSLNLKHPSLQPVIHTQIKEEWNDDSFFNHQHSLEYSSYFYGHTEGTLKDTSASLFPMSQQYLMASLQYPNTLWDSAALQHLQNYNSHGTILCPTQADKHSLFDHYDSQSEAPATPDSGCCDVGKDSITDSTYCFSSEPLNQAPLPDLSGQVLEDILAELQPEYLWNKFNGKADS</sequence>
<comment type="subcellular location">
    <subcellularLocation>
        <location evidence="1 7 8">Nucleus</location>
    </subcellularLocation>
</comment>
<dbReference type="Gene3D" id="1.10.10.60">
    <property type="entry name" value="Homeodomain-like"/>
    <property type="match status" value="1"/>
</dbReference>
<evidence type="ECO:0000256" key="1">
    <source>
        <dbReference type="ARBA" id="ARBA00004123"/>
    </source>
</evidence>
<organism evidence="10 11">
    <name type="scientific">Paramormyrops kingsleyae</name>
    <dbReference type="NCBI Taxonomy" id="1676925"/>
    <lineage>
        <taxon>Eukaryota</taxon>
        <taxon>Metazoa</taxon>
        <taxon>Chordata</taxon>
        <taxon>Craniata</taxon>
        <taxon>Vertebrata</taxon>
        <taxon>Euteleostomi</taxon>
        <taxon>Actinopterygii</taxon>
        <taxon>Neopterygii</taxon>
        <taxon>Teleostei</taxon>
        <taxon>Osteoglossocephala</taxon>
        <taxon>Osteoglossomorpha</taxon>
        <taxon>Osteoglossiformes</taxon>
        <taxon>Mormyridae</taxon>
        <taxon>Paramormyrops</taxon>
    </lineage>
</organism>
<keyword evidence="4 7" id="KW-0238">DNA-binding</keyword>
<keyword evidence="5 7" id="KW-0371">Homeobox</keyword>
<accession>A0A3B3R105</accession>
<dbReference type="PANTHER" id="PTHR46123">
    <property type="entry name" value="MIX-TYPE HOMEOBOX GENE 1-RELATED"/>
    <property type="match status" value="1"/>
</dbReference>
<evidence type="ECO:0000259" key="9">
    <source>
        <dbReference type="PROSITE" id="PS50071"/>
    </source>
</evidence>
<evidence type="ECO:0000313" key="11">
    <source>
        <dbReference type="Proteomes" id="UP000261540"/>
    </source>
</evidence>
<dbReference type="STRING" id="1676925.ENSPKIP00000011580"/>
<dbReference type="Ensembl" id="ENSPKIT00000023526.1">
    <property type="protein sequence ID" value="ENSPKIP00000011580.1"/>
    <property type="gene ID" value="ENSPKIG00000018601.1"/>
</dbReference>
<evidence type="ECO:0000256" key="6">
    <source>
        <dbReference type="ARBA" id="ARBA00023242"/>
    </source>
</evidence>
<dbReference type="GeneTree" id="ENSGT00940000154537"/>
<keyword evidence="11" id="KW-1185">Reference proteome</keyword>
<dbReference type="SUPFAM" id="SSF46689">
    <property type="entry name" value="Homeodomain-like"/>
    <property type="match status" value="1"/>
</dbReference>
<name>A0A3B3R105_9TELE</name>
<evidence type="ECO:0000256" key="5">
    <source>
        <dbReference type="ARBA" id="ARBA00023155"/>
    </source>
</evidence>
<dbReference type="InterPro" id="IPR009057">
    <property type="entry name" value="Homeodomain-like_sf"/>
</dbReference>
<reference evidence="10" key="2">
    <citation type="submission" date="2025-09" db="UniProtKB">
        <authorList>
            <consortium name="Ensembl"/>
        </authorList>
    </citation>
    <scope>IDENTIFICATION</scope>
</reference>
<evidence type="ECO:0000256" key="4">
    <source>
        <dbReference type="ARBA" id="ARBA00023125"/>
    </source>
</evidence>